<protein>
    <recommendedName>
        <fullName evidence="2">Glycosyltransferase family 9 protein</fullName>
    </recommendedName>
</protein>
<name>A0AAU7FB75_9NEIS</name>
<reference evidence="1" key="1">
    <citation type="submission" date="2024-05" db="EMBL/GenBank/DDBJ databases">
        <authorList>
            <person name="Yang L."/>
            <person name="Pan L."/>
        </authorList>
    </citation>
    <scope>NUCLEOTIDE SEQUENCE</scope>
    <source>
        <strain evidence="1">FCG-7</strain>
    </source>
</reference>
<dbReference type="EMBL" id="CP157355">
    <property type="protein sequence ID" value="XBM01051.1"/>
    <property type="molecule type" value="Genomic_DNA"/>
</dbReference>
<dbReference type="SUPFAM" id="SSF53756">
    <property type="entry name" value="UDP-Glycosyltransferase/glycogen phosphorylase"/>
    <property type="match status" value="1"/>
</dbReference>
<accession>A0AAU7FB75</accession>
<dbReference type="AlphaFoldDB" id="A0AAU7FB75"/>
<evidence type="ECO:0000313" key="1">
    <source>
        <dbReference type="EMBL" id="XBM01051.1"/>
    </source>
</evidence>
<organism evidence="1">
    <name type="scientific">Chitinibacter mangrovi</name>
    <dbReference type="NCBI Taxonomy" id="3153927"/>
    <lineage>
        <taxon>Bacteria</taxon>
        <taxon>Pseudomonadati</taxon>
        <taxon>Pseudomonadota</taxon>
        <taxon>Betaproteobacteria</taxon>
        <taxon>Neisseriales</taxon>
        <taxon>Chitinibacteraceae</taxon>
        <taxon>Chitinibacter</taxon>
    </lineage>
</organism>
<proteinExistence type="predicted"/>
<dbReference type="RefSeq" id="WP_348945372.1">
    <property type="nucleotide sequence ID" value="NZ_CP157355.1"/>
</dbReference>
<sequence>MDLAIPEWKGESGVGKSILVYREQGLGDEIMWATCLPDLAQEFSTVVYACHPKLVTLFSRTYPEVAIIPNRVPRHPMMLEHFDYQIPIASLPRFFRRHVESFPINPRLMQDDVIRTEHWRQRLKELQPNLLVGLAWRSGYSDAIRDVHYLSLDDLAPMFELPGVVYVNLQYHLSDIEKQQLDERFPGKVLHAYEVDLFDDLDATACLMKACDLIVAPCTSTLMLAGALGLPALYLLSLQQDFWMLGNEGYSPWFPTTTVLARGIENNWQNVIEQTSLIILQLAKEKIQSKP</sequence>
<evidence type="ECO:0008006" key="2">
    <source>
        <dbReference type="Google" id="ProtNLM"/>
    </source>
</evidence>
<gene>
    <name evidence="1" type="ORF">ABHF33_01850</name>
</gene>
<dbReference type="KEGG" id="cmav:ABHF33_01850"/>